<comment type="caution">
    <text evidence="1">The sequence shown here is derived from an EMBL/GenBank/DDBJ whole genome shotgun (WGS) entry which is preliminary data.</text>
</comment>
<evidence type="ECO:0000313" key="1">
    <source>
        <dbReference type="EMBL" id="OGN27532.1"/>
    </source>
</evidence>
<dbReference type="AlphaFoldDB" id="A0A1F8GQ33"/>
<reference evidence="1 2" key="1">
    <citation type="journal article" date="2016" name="Nat. Commun.">
        <title>Thousands of microbial genomes shed light on interconnected biogeochemical processes in an aquifer system.</title>
        <authorList>
            <person name="Anantharaman K."/>
            <person name="Brown C.T."/>
            <person name="Hug L.A."/>
            <person name="Sharon I."/>
            <person name="Castelle C.J."/>
            <person name="Probst A.J."/>
            <person name="Thomas B.C."/>
            <person name="Singh A."/>
            <person name="Wilkins M.J."/>
            <person name="Karaoz U."/>
            <person name="Brodie E.L."/>
            <person name="Williams K.H."/>
            <person name="Hubbard S.S."/>
            <person name="Banfield J.F."/>
        </authorList>
    </citation>
    <scope>NUCLEOTIDE SEQUENCE [LARGE SCALE GENOMIC DNA]</scope>
</reference>
<name>A0A1F8GQ33_9BACT</name>
<protein>
    <submittedName>
        <fullName evidence="1">Uncharacterized protein</fullName>
    </submittedName>
</protein>
<dbReference type="Proteomes" id="UP000179047">
    <property type="component" value="Unassembled WGS sequence"/>
</dbReference>
<accession>A0A1F8GQ33</accession>
<gene>
    <name evidence="1" type="ORF">A3A33_04910</name>
</gene>
<proteinExistence type="predicted"/>
<evidence type="ECO:0000313" key="2">
    <source>
        <dbReference type="Proteomes" id="UP000179047"/>
    </source>
</evidence>
<sequence>MEKGDPKILNNHEANLNEIRDFYEQTKKAYEQFNPLSDSSGVNPGQPLTGLVVSGVQSSTITTSIVAGVLLVNDQHIISGIKSPLLGKLHRMMPSVLCSFWEFFIKDCYAHFNIKIEEYHSDQIKEVFLIRNCILHNGGIADDSYCSQSVLKKFGKDEGMNLRANDINEFLGYIEDAFKEVKSQCITPGS</sequence>
<dbReference type="EMBL" id="MGKP01000029">
    <property type="protein sequence ID" value="OGN27532.1"/>
    <property type="molecule type" value="Genomic_DNA"/>
</dbReference>
<organism evidence="1 2">
    <name type="scientific">Candidatus Yanofskybacteria bacterium RIFCSPLOWO2_01_FULL_49_25</name>
    <dbReference type="NCBI Taxonomy" id="1802701"/>
    <lineage>
        <taxon>Bacteria</taxon>
        <taxon>Candidatus Yanofskyibacteriota</taxon>
    </lineage>
</organism>
<dbReference type="STRING" id="1802701.A3A33_04910"/>